<dbReference type="Gene3D" id="3.30.470.20">
    <property type="entry name" value="ATP-grasp fold, B domain"/>
    <property type="match status" value="1"/>
</dbReference>
<dbReference type="InterPro" id="IPR036291">
    <property type="entry name" value="NAD(P)-bd_dom_sf"/>
</dbReference>
<dbReference type="GO" id="GO:0046872">
    <property type="term" value="F:metal ion binding"/>
    <property type="evidence" value="ECO:0007669"/>
    <property type="project" value="InterPro"/>
</dbReference>
<dbReference type="Gene3D" id="3.30.1490.20">
    <property type="entry name" value="ATP-grasp fold, A domain"/>
    <property type="match status" value="1"/>
</dbReference>
<dbReference type="SUPFAM" id="SSF51735">
    <property type="entry name" value="NAD(P)-binding Rossmann-fold domains"/>
    <property type="match status" value="1"/>
</dbReference>
<keyword evidence="1" id="KW-0067">ATP-binding</keyword>
<dbReference type="InterPro" id="IPR011761">
    <property type="entry name" value="ATP-grasp"/>
</dbReference>
<dbReference type="GO" id="GO:0005524">
    <property type="term" value="F:ATP binding"/>
    <property type="evidence" value="ECO:0007669"/>
    <property type="project" value="UniProtKB-UniRule"/>
</dbReference>
<accession>A0A366ICY5</accession>
<dbReference type="InterPro" id="IPR013815">
    <property type="entry name" value="ATP_grasp_subdomain_1"/>
</dbReference>
<dbReference type="InterPro" id="IPR003781">
    <property type="entry name" value="CoA-bd"/>
</dbReference>
<feature type="compositionally biased region" description="Pro residues" evidence="2">
    <location>
        <begin position="470"/>
        <end position="483"/>
    </location>
</feature>
<dbReference type="SUPFAM" id="SSF56059">
    <property type="entry name" value="Glutathione synthetase ATP-binding domain-like"/>
    <property type="match status" value="1"/>
</dbReference>
<evidence type="ECO:0000313" key="4">
    <source>
        <dbReference type="EMBL" id="RBP68804.1"/>
    </source>
</evidence>
<organism evidence="4 5">
    <name type="scientific">Brevibacterium celere</name>
    <dbReference type="NCBI Taxonomy" id="225845"/>
    <lineage>
        <taxon>Bacteria</taxon>
        <taxon>Bacillati</taxon>
        <taxon>Actinomycetota</taxon>
        <taxon>Actinomycetes</taxon>
        <taxon>Micrococcales</taxon>
        <taxon>Brevibacteriaceae</taxon>
        <taxon>Brevibacterium</taxon>
    </lineage>
</organism>
<dbReference type="Gene3D" id="3.40.50.720">
    <property type="entry name" value="NAD(P)-binding Rossmann-like Domain"/>
    <property type="match status" value="1"/>
</dbReference>
<dbReference type="Pfam" id="PF13549">
    <property type="entry name" value="ATP-grasp_5"/>
    <property type="match status" value="1"/>
</dbReference>
<proteinExistence type="predicted"/>
<dbReference type="EMBL" id="QNSB01000015">
    <property type="protein sequence ID" value="RBP68804.1"/>
    <property type="molecule type" value="Genomic_DNA"/>
</dbReference>
<dbReference type="Pfam" id="PF13380">
    <property type="entry name" value="CoA_binding_2"/>
    <property type="match status" value="1"/>
</dbReference>
<name>A0A366ICY5_9MICO</name>
<gene>
    <name evidence="4" type="ORF">DFO65_11581</name>
</gene>
<protein>
    <submittedName>
        <fullName evidence="4">Acetyl-CoA synthetase</fullName>
    </submittedName>
</protein>
<dbReference type="Gene3D" id="3.40.50.261">
    <property type="entry name" value="Succinyl-CoA synthetase domains"/>
    <property type="match status" value="2"/>
</dbReference>
<evidence type="ECO:0000259" key="3">
    <source>
        <dbReference type="PROSITE" id="PS50975"/>
    </source>
</evidence>
<dbReference type="RefSeq" id="WP_220151310.1">
    <property type="nucleotide sequence ID" value="NZ_QNSB01000015.1"/>
</dbReference>
<feature type="region of interest" description="Disordered" evidence="2">
    <location>
        <begin position="467"/>
        <end position="493"/>
    </location>
</feature>
<sequence length="735" mass="75373">MMAAPADGAEDRLRRLLSPRSIAVVGGRAAEAALSTCRRMGFDGRMWAVNPHRRTMAGLDCLPDVAALPAPPDAVLLAVPAEDCVDLVAQLEGAGAGGVVCHASGFAEDDGADPGLQSRLVAACGPMPLIGPNCIGMLNFLDGAALWPDEHGGRRVERGVAVITQSGSIGQNISMQRRGLPLAYLLTLGNGAVVSAAEAVAGLLADDRVTAIGLHLETLGDVSELSRVAFLALTRRIPIVALKTGGSALGAQANRSHTSSLSSPDVLVDALFARLGIGRVDDVSAFVETLGLLHVHGGLPRATMSTASCSGGEAALLADVASRRSVALPPLPVPVADRLRGILGEHVAVRNPLDYHTYIWGEEEAQRRCFEEFLTAGSALHLLSLDIPRADRGDPLLWLRTLRAFVSAARTAPGRAGVLSFLPEGLPDDISQQLVDEGIVPLHGLAEALTAVDVAAVIGAAQDAAEVDPPLMPGPRLPSPPPSGSAGGPDRQLDEASAKRLLAAHGLPVPASVLVSSPAEVVDAGPRAEAVAGLRFPVVVKAIWPPRAHKTEHGAVELGLDSPAAAVAAVARMAHLGSLFLIEEMITDGVAELVLDLRDDPQFGPVITIGAGGVHVEVLRDVATVLLPARPAEIEAALRSLRAWPLLDGARGAPPGDVAAVVSAVQALAGLAHGLRGHLGEIEINPLIVRGRATGAPGAVAVDVLATGDLDSPSTRGGVPGKSPAASIEPLGSPL</sequence>
<evidence type="ECO:0000256" key="1">
    <source>
        <dbReference type="PROSITE-ProRule" id="PRU00409"/>
    </source>
</evidence>
<dbReference type="InterPro" id="IPR016102">
    <property type="entry name" value="Succinyl-CoA_synth-like"/>
</dbReference>
<feature type="region of interest" description="Disordered" evidence="2">
    <location>
        <begin position="711"/>
        <end position="735"/>
    </location>
</feature>
<dbReference type="PANTHER" id="PTHR42793:SF4">
    <property type="entry name" value="BLL6376 PROTEIN"/>
    <property type="match status" value="1"/>
</dbReference>
<keyword evidence="5" id="KW-1185">Reference proteome</keyword>
<dbReference type="Proteomes" id="UP000253509">
    <property type="component" value="Unassembled WGS sequence"/>
</dbReference>
<dbReference type="SUPFAM" id="SSF52210">
    <property type="entry name" value="Succinyl-CoA synthetase domains"/>
    <property type="match status" value="2"/>
</dbReference>
<dbReference type="PROSITE" id="PS50975">
    <property type="entry name" value="ATP_GRASP"/>
    <property type="match status" value="1"/>
</dbReference>
<feature type="domain" description="ATP-grasp" evidence="3">
    <location>
        <begin position="499"/>
        <end position="542"/>
    </location>
</feature>
<dbReference type="PANTHER" id="PTHR42793">
    <property type="entry name" value="COA BINDING DOMAIN CONTAINING PROTEIN"/>
    <property type="match status" value="1"/>
</dbReference>
<keyword evidence="1" id="KW-0547">Nucleotide-binding</keyword>
<dbReference type="Pfam" id="PF13607">
    <property type="entry name" value="Succ_CoA_lig"/>
    <property type="match status" value="1"/>
</dbReference>
<reference evidence="4 5" key="1">
    <citation type="submission" date="2018-06" db="EMBL/GenBank/DDBJ databases">
        <title>Freshwater and sediment microbial communities from various areas in North America, analyzing microbe dynamics in response to fracking.</title>
        <authorList>
            <person name="Lamendella R."/>
        </authorList>
    </citation>
    <scope>NUCLEOTIDE SEQUENCE [LARGE SCALE GENOMIC DNA]</scope>
    <source>
        <strain evidence="4 5">3b_TX</strain>
    </source>
</reference>
<evidence type="ECO:0000256" key="2">
    <source>
        <dbReference type="SAM" id="MobiDB-lite"/>
    </source>
</evidence>
<dbReference type="AlphaFoldDB" id="A0A366ICY5"/>
<evidence type="ECO:0000313" key="5">
    <source>
        <dbReference type="Proteomes" id="UP000253509"/>
    </source>
</evidence>
<dbReference type="SMART" id="SM00881">
    <property type="entry name" value="CoA_binding"/>
    <property type="match status" value="1"/>
</dbReference>
<comment type="caution">
    <text evidence="4">The sequence shown here is derived from an EMBL/GenBank/DDBJ whole genome shotgun (WGS) entry which is preliminary data.</text>
</comment>
<dbReference type="InterPro" id="IPR032875">
    <property type="entry name" value="Succ_CoA_lig_flav_dom"/>
</dbReference>